<dbReference type="PANTHER" id="PTHR16119">
    <property type="entry name" value="TRANSMEMBRANE PROTEIN 144"/>
    <property type="match status" value="1"/>
</dbReference>
<dbReference type="EMBL" id="JOJR01001618">
    <property type="protein sequence ID" value="RCN30240.1"/>
    <property type="molecule type" value="Genomic_DNA"/>
</dbReference>
<evidence type="ECO:0000256" key="5">
    <source>
        <dbReference type="ARBA" id="ARBA00023136"/>
    </source>
</evidence>
<accession>A0A368FH83</accession>
<feature type="transmembrane region" description="Helical" evidence="6">
    <location>
        <begin position="71"/>
        <end position="95"/>
    </location>
</feature>
<keyword evidence="4 6" id="KW-1133">Transmembrane helix</keyword>
<dbReference type="OrthoDB" id="426527at2759"/>
<dbReference type="InterPro" id="IPR012435">
    <property type="entry name" value="TMEM144"/>
</dbReference>
<comment type="similarity">
    <text evidence="2">Belongs to the TMEM144 family.</text>
</comment>
<dbReference type="Pfam" id="PF07857">
    <property type="entry name" value="TMEM144"/>
    <property type="match status" value="1"/>
</dbReference>
<reference evidence="7 8" key="1">
    <citation type="submission" date="2014-10" db="EMBL/GenBank/DDBJ databases">
        <title>Draft genome of the hookworm Ancylostoma caninum.</title>
        <authorList>
            <person name="Mitreva M."/>
        </authorList>
    </citation>
    <scope>NUCLEOTIDE SEQUENCE [LARGE SCALE GENOMIC DNA]</scope>
    <source>
        <strain evidence="7 8">Baltimore</strain>
    </source>
</reference>
<evidence type="ECO:0000313" key="8">
    <source>
        <dbReference type="Proteomes" id="UP000252519"/>
    </source>
</evidence>
<comment type="subcellular location">
    <subcellularLocation>
        <location evidence="1">Membrane</location>
        <topology evidence="1">Multi-pass membrane protein</topology>
    </subcellularLocation>
</comment>
<keyword evidence="8" id="KW-1185">Reference proteome</keyword>
<evidence type="ECO:0000256" key="2">
    <source>
        <dbReference type="ARBA" id="ARBA00005731"/>
    </source>
</evidence>
<evidence type="ECO:0000256" key="1">
    <source>
        <dbReference type="ARBA" id="ARBA00004141"/>
    </source>
</evidence>
<organism evidence="7 8">
    <name type="scientific">Ancylostoma caninum</name>
    <name type="common">Dog hookworm</name>
    <dbReference type="NCBI Taxonomy" id="29170"/>
    <lineage>
        <taxon>Eukaryota</taxon>
        <taxon>Metazoa</taxon>
        <taxon>Ecdysozoa</taxon>
        <taxon>Nematoda</taxon>
        <taxon>Chromadorea</taxon>
        <taxon>Rhabditida</taxon>
        <taxon>Rhabditina</taxon>
        <taxon>Rhabditomorpha</taxon>
        <taxon>Strongyloidea</taxon>
        <taxon>Ancylostomatidae</taxon>
        <taxon>Ancylostomatinae</taxon>
        <taxon>Ancylostoma</taxon>
    </lineage>
</organism>
<keyword evidence="3 6" id="KW-0812">Transmembrane</keyword>
<feature type="transmembrane region" description="Helical" evidence="6">
    <location>
        <begin position="32"/>
        <end position="51"/>
    </location>
</feature>
<feature type="transmembrane region" description="Helical" evidence="6">
    <location>
        <begin position="107"/>
        <end position="128"/>
    </location>
</feature>
<evidence type="ECO:0000256" key="4">
    <source>
        <dbReference type="ARBA" id="ARBA00022989"/>
    </source>
</evidence>
<evidence type="ECO:0000256" key="6">
    <source>
        <dbReference type="SAM" id="Phobius"/>
    </source>
</evidence>
<gene>
    <name evidence="7" type="ORF">ANCCAN_23991</name>
</gene>
<protein>
    <submittedName>
        <fullName evidence="7">Uncharacterized protein</fullName>
    </submittedName>
</protein>
<comment type="caution">
    <text evidence="7">The sequence shown here is derived from an EMBL/GenBank/DDBJ whole genome shotgun (WGS) entry which is preliminary data.</text>
</comment>
<dbReference type="InterPro" id="IPR010651">
    <property type="entry name" value="Sugar_transport"/>
</dbReference>
<evidence type="ECO:0000256" key="3">
    <source>
        <dbReference type="ARBA" id="ARBA00022692"/>
    </source>
</evidence>
<dbReference type="AlphaFoldDB" id="A0A368FH83"/>
<dbReference type="GO" id="GO:0015144">
    <property type="term" value="F:carbohydrate transmembrane transporter activity"/>
    <property type="evidence" value="ECO:0007669"/>
    <property type="project" value="InterPro"/>
</dbReference>
<dbReference type="Proteomes" id="UP000252519">
    <property type="component" value="Unassembled WGS sequence"/>
</dbReference>
<proteinExistence type="inferred from homology"/>
<evidence type="ECO:0000313" key="7">
    <source>
        <dbReference type="EMBL" id="RCN30240.1"/>
    </source>
</evidence>
<dbReference type="STRING" id="29170.A0A368FH83"/>
<sequence length="166" mass="18772">MKVRPAPWQIKPQLPKSQKDLKKGDEIEVSSTARLIATLCTVFVGCLYGNMLTPVSYLIVKYQTAGNPMHYTTFFFSFCVGAILTSTVIFMIYSGFRKNRPFVNPELTLPSLVSGLMYGGATCCFFIASEHLDPVSSSYILKQLLEHELFYEVLTLEIRFSVNIKY</sequence>
<keyword evidence="5 6" id="KW-0472">Membrane</keyword>
<name>A0A368FH83_ANCCA</name>
<dbReference type="GO" id="GO:0016020">
    <property type="term" value="C:membrane"/>
    <property type="evidence" value="ECO:0007669"/>
    <property type="project" value="UniProtKB-SubCell"/>
</dbReference>
<dbReference type="PANTHER" id="PTHR16119:SF13">
    <property type="entry name" value="TRANSMEMBRANE PROTEIN 144 HOMOLOG"/>
    <property type="match status" value="1"/>
</dbReference>